<dbReference type="OMA" id="AFARCNT"/>
<dbReference type="EMBL" id="JH767598">
    <property type="protein sequence ID" value="EON68568.1"/>
    <property type="molecule type" value="Genomic_DNA"/>
</dbReference>
<dbReference type="Proteomes" id="UP000016924">
    <property type="component" value="Unassembled WGS sequence"/>
</dbReference>
<dbReference type="HOGENOM" id="CLU_605520_0_0_1"/>
<name>R7Z393_CONA1</name>
<sequence length="452" mass="49174">MSSNAQSAKLSETIASAVGVLLEPGHTADPPLRRANGHVIVLSPGLPDSIDSIPDLSPLTVHFVSTAVVPCDFHRLRPLIDGWCMQIPAFGSGSQADQSSGHEALKALIAFARCNTDPGRITDVDIEIIPSDNCVLMSTIGLYSCPALYAGQTMTLLVQASVQQGPDKTFQSGPSVDCITTADEAFADLEMLLGETTTDLFTVKVRYNHSYFPENTGLVAVDTCRVRRPHALSAWKSLPCAKDAEQAQIRTQEVHGRLVSVIASDESPSAALIALEGLSDRIGGTVACPDFVDLVRIELKHRCRALGRPVPNHESEISSTLRAPSPDLGRFSFENRGTLYLDLPYRHSPKREATDSPATVIHTRLTEDPAEEEPDDRARNIWRHMRKSSKSHHKLARSSTRSYEKLEAVDAHLVELRKRAVQNKRSVGADTLRSLAIGAHAGIDSGVDAPWY</sequence>
<dbReference type="RefSeq" id="XP_007783885.1">
    <property type="nucleotide sequence ID" value="XM_007785695.1"/>
</dbReference>
<dbReference type="AlphaFoldDB" id="R7Z393"/>
<reference evidence="2" key="1">
    <citation type="submission" date="2012-06" db="EMBL/GenBank/DDBJ databases">
        <title>The genome sequence of Coniosporium apollinis CBS 100218.</title>
        <authorList>
            <consortium name="The Broad Institute Genome Sequencing Platform"/>
            <person name="Cuomo C."/>
            <person name="Gorbushina A."/>
            <person name="Noack S."/>
            <person name="Walker B."/>
            <person name="Young S.K."/>
            <person name="Zeng Q."/>
            <person name="Gargeya S."/>
            <person name="Fitzgerald M."/>
            <person name="Haas B."/>
            <person name="Abouelleil A."/>
            <person name="Alvarado L."/>
            <person name="Arachchi H.M."/>
            <person name="Berlin A.M."/>
            <person name="Chapman S.B."/>
            <person name="Goldberg J."/>
            <person name="Griggs A."/>
            <person name="Gujja S."/>
            <person name="Hansen M."/>
            <person name="Howarth C."/>
            <person name="Imamovic A."/>
            <person name="Larimer J."/>
            <person name="McCowan C."/>
            <person name="Montmayeur A."/>
            <person name="Murphy C."/>
            <person name="Neiman D."/>
            <person name="Pearson M."/>
            <person name="Priest M."/>
            <person name="Roberts A."/>
            <person name="Saif S."/>
            <person name="Shea T."/>
            <person name="Sisk P."/>
            <person name="Sykes S."/>
            <person name="Wortman J."/>
            <person name="Nusbaum C."/>
            <person name="Birren B."/>
        </authorList>
    </citation>
    <scope>NUCLEOTIDE SEQUENCE [LARGE SCALE GENOMIC DNA]</scope>
    <source>
        <strain evidence="2">CBS 100218</strain>
    </source>
</reference>
<gene>
    <name evidence="1" type="ORF">W97_07826</name>
</gene>
<dbReference type="eggNOG" id="ENOG502SVE0">
    <property type="taxonomic scope" value="Eukaryota"/>
</dbReference>
<dbReference type="OrthoDB" id="5596422at2759"/>
<protein>
    <submittedName>
        <fullName evidence="1">Uncharacterized protein</fullName>
    </submittedName>
</protein>
<proteinExistence type="predicted"/>
<dbReference type="STRING" id="1168221.R7Z393"/>
<evidence type="ECO:0000313" key="2">
    <source>
        <dbReference type="Proteomes" id="UP000016924"/>
    </source>
</evidence>
<keyword evidence="2" id="KW-1185">Reference proteome</keyword>
<dbReference type="GeneID" id="19905137"/>
<accession>R7Z393</accession>
<evidence type="ECO:0000313" key="1">
    <source>
        <dbReference type="EMBL" id="EON68568.1"/>
    </source>
</evidence>
<organism evidence="1 2">
    <name type="scientific">Coniosporium apollinis (strain CBS 100218)</name>
    <name type="common">Rock-inhabiting black yeast</name>
    <dbReference type="NCBI Taxonomy" id="1168221"/>
    <lineage>
        <taxon>Eukaryota</taxon>
        <taxon>Fungi</taxon>
        <taxon>Dikarya</taxon>
        <taxon>Ascomycota</taxon>
        <taxon>Pezizomycotina</taxon>
        <taxon>Dothideomycetes</taxon>
        <taxon>Dothideomycetes incertae sedis</taxon>
        <taxon>Coniosporium</taxon>
    </lineage>
</organism>